<feature type="transmembrane region" description="Helical" evidence="1">
    <location>
        <begin position="47"/>
        <end position="66"/>
    </location>
</feature>
<comment type="caution">
    <text evidence="2">The sequence shown here is derived from an EMBL/GenBank/DDBJ whole genome shotgun (WGS) entry which is preliminary data.</text>
</comment>
<accession>A0ABW7JV45</accession>
<name>A0ABW7JV45_9NOCA</name>
<organism evidence="2 3">
    <name type="scientific">Antrihabitans spumae</name>
    <dbReference type="NCBI Taxonomy" id="3373370"/>
    <lineage>
        <taxon>Bacteria</taxon>
        <taxon>Bacillati</taxon>
        <taxon>Actinomycetota</taxon>
        <taxon>Actinomycetes</taxon>
        <taxon>Mycobacteriales</taxon>
        <taxon>Nocardiaceae</taxon>
        <taxon>Antrihabitans</taxon>
    </lineage>
</organism>
<protein>
    <recommendedName>
        <fullName evidence="4">DUF1109 domain-containing protein</fullName>
    </recommendedName>
</protein>
<dbReference type="RefSeq" id="WP_395118735.1">
    <property type="nucleotide sequence ID" value="NZ_JBIMSO010000139.1"/>
</dbReference>
<proteinExistence type="predicted"/>
<dbReference type="EMBL" id="JBIMSO010000139">
    <property type="protein sequence ID" value="MFH5211880.1"/>
    <property type="molecule type" value="Genomic_DNA"/>
</dbReference>
<keyword evidence="1" id="KW-0812">Transmembrane</keyword>
<gene>
    <name evidence="2" type="ORF">ACHIPZ_27305</name>
</gene>
<dbReference type="Proteomes" id="UP001609175">
    <property type="component" value="Unassembled WGS sequence"/>
</dbReference>
<evidence type="ECO:0000256" key="1">
    <source>
        <dbReference type="SAM" id="Phobius"/>
    </source>
</evidence>
<feature type="transmembrane region" description="Helical" evidence="1">
    <location>
        <begin position="20"/>
        <end position="38"/>
    </location>
</feature>
<reference evidence="2 3" key="1">
    <citation type="submission" date="2024-10" db="EMBL/GenBank/DDBJ databases">
        <authorList>
            <person name="Riesco R."/>
        </authorList>
    </citation>
    <scope>NUCLEOTIDE SEQUENCE [LARGE SCALE GENOMIC DNA]</scope>
    <source>
        <strain evidence="2 3">NCIMB 15449</strain>
    </source>
</reference>
<evidence type="ECO:0008006" key="4">
    <source>
        <dbReference type="Google" id="ProtNLM"/>
    </source>
</evidence>
<evidence type="ECO:0000313" key="3">
    <source>
        <dbReference type="Proteomes" id="UP001609175"/>
    </source>
</evidence>
<evidence type="ECO:0000313" key="2">
    <source>
        <dbReference type="EMBL" id="MFH5211880.1"/>
    </source>
</evidence>
<feature type="transmembrane region" description="Helical" evidence="1">
    <location>
        <begin position="86"/>
        <end position="103"/>
    </location>
</feature>
<dbReference type="PROSITE" id="PS51257">
    <property type="entry name" value="PROKAR_LIPOPROTEIN"/>
    <property type="match status" value="1"/>
</dbReference>
<sequence length="200" mass="22673">MTGWWGRLHAAWSRFWATPPGWLLFAVGACACAVLLWLDTIPVGVDLDLWLAVMGTLAVVGLAWIVRLACYSGSYGDTTGREWAKTAAVPILFGIVATTVFNVDMFKVRWQFVEGSFAQAAHEMLGDEAKQRCPGVVARFRCSRQWEQDGNVYFDLDEGDRATGIVYRPNPVFDRTTYRHIEGDWYRFRIPNYGDEPRKP</sequence>
<keyword evidence="1" id="KW-1133">Transmembrane helix</keyword>
<keyword evidence="1" id="KW-0472">Membrane</keyword>